<dbReference type="Proteomes" id="UP001457282">
    <property type="component" value="Unassembled WGS sequence"/>
</dbReference>
<reference evidence="1 2" key="1">
    <citation type="journal article" date="2023" name="G3 (Bethesda)">
        <title>A chromosome-length genome assembly and annotation of blackberry (Rubus argutus, cv. 'Hillquist').</title>
        <authorList>
            <person name="Bruna T."/>
            <person name="Aryal R."/>
            <person name="Dudchenko O."/>
            <person name="Sargent D.J."/>
            <person name="Mead D."/>
            <person name="Buti M."/>
            <person name="Cavallini A."/>
            <person name="Hytonen T."/>
            <person name="Andres J."/>
            <person name="Pham M."/>
            <person name="Weisz D."/>
            <person name="Mascagni F."/>
            <person name="Usai G."/>
            <person name="Natali L."/>
            <person name="Bassil N."/>
            <person name="Fernandez G.E."/>
            <person name="Lomsadze A."/>
            <person name="Armour M."/>
            <person name="Olukolu B."/>
            <person name="Poorten T."/>
            <person name="Britton C."/>
            <person name="Davik J."/>
            <person name="Ashrafi H."/>
            <person name="Aiden E.L."/>
            <person name="Borodovsky M."/>
            <person name="Worthington M."/>
        </authorList>
    </citation>
    <scope>NUCLEOTIDE SEQUENCE [LARGE SCALE GENOMIC DNA]</scope>
    <source>
        <strain evidence="1">PI 553951</strain>
    </source>
</reference>
<dbReference type="AlphaFoldDB" id="A0AAW1XGT0"/>
<proteinExistence type="predicted"/>
<name>A0AAW1XGT0_RUBAR</name>
<accession>A0AAW1XGT0</accession>
<organism evidence="1 2">
    <name type="scientific">Rubus argutus</name>
    <name type="common">Southern blackberry</name>
    <dbReference type="NCBI Taxonomy" id="59490"/>
    <lineage>
        <taxon>Eukaryota</taxon>
        <taxon>Viridiplantae</taxon>
        <taxon>Streptophyta</taxon>
        <taxon>Embryophyta</taxon>
        <taxon>Tracheophyta</taxon>
        <taxon>Spermatophyta</taxon>
        <taxon>Magnoliopsida</taxon>
        <taxon>eudicotyledons</taxon>
        <taxon>Gunneridae</taxon>
        <taxon>Pentapetalae</taxon>
        <taxon>rosids</taxon>
        <taxon>fabids</taxon>
        <taxon>Rosales</taxon>
        <taxon>Rosaceae</taxon>
        <taxon>Rosoideae</taxon>
        <taxon>Rosoideae incertae sedis</taxon>
        <taxon>Rubus</taxon>
    </lineage>
</organism>
<evidence type="ECO:0000313" key="2">
    <source>
        <dbReference type="Proteomes" id="UP001457282"/>
    </source>
</evidence>
<keyword evidence="2" id="KW-1185">Reference proteome</keyword>
<gene>
    <name evidence="1" type="ORF">M0R45_022071</name>
</gene>
<evidence type="ECO:0000313" key="1">
    <source>
        <dbReference type="EMBL" id="KAK9934950.1"/>
    </source>
</evidence>
<comment type="caution">
    <text evidence="1">The sequence shown here is derived from an EMBL/GenBank/DDBJ whole genome shotgun (WGS) entry which is preliminary data.</text>
</comment>
<sequence>MSMAQMGSVNILRLEICSEDDSKDICDTKNCFKQRSWLMRTFLIQRLFSSHVHHSLEPRDYCQREMFVIPVQRDMGESSFSAGVPFSSLINYKEPIPHSDTLSASSKVQHDQGESSFSAGSISLRSDSSATSTRLICLPQYIHLKPFWQSSF</sequence>
<dbReference type="EMBL" id="JBEDUW010000004">
    <property type="protein sequence ID" value="KAK9934950.1"/>
    <property type="molecule type" value="Genomic_DNA"/>
</dbReference>
<protein>
    <submittedName>
        <fullName evidence="1">Uncharacterized protein</fullName>
    </submittedName>
</protein>